<protein>
    <submittedName>
        <fullName evidence="3">HNH endonuclease</fullName>
    </submittedName>
</protein>
<keyword evidence="3" id="KW-0255">Endonuclease</keyword>
<feature type="compositionally biased region" description="Polar residues" evidence="1">
    <location>
        <begin position="423"/>
        <end position="439"/>
    </location>
</feature>
<evidence type="ECO:0000259" key="2">
    <source>
        <dbReference type="Pfam" id="PF02720"/>
    </source>
</evidence>
<proteinExistence type="predicted"/>
<name>A0A4P6EL14_9MICO</name>
<accession>A0A4P6EL14</accession>
<dbReference type="GO" id="GO:0004519">
    <property type="term" value="F:endonuclease activity"/>
    <property type="evidence" value="ECO:0007669"/>
    <property type="project" value="UniProtKB-KW"/>
</dbReference>
<dbReference type="AlphaFoldDB" id="A0A4P6EL14"/>
<keyword evidence="4" id="KW-1185">Reference proteome</keyword>
<dbReference type="KEGG" id="mprt:ET475_00030"/>
<dbReference type="OrthoDB" id="3261064at2"/>
<evidence type="ECO:0000313" key="4">
    <source>
        <dbReference type="Proteomes" id="UP000293995"/>
    </source>
</evidence>
<reference evidence="3 4" key="1">
    <citation type="submission" date="2019-01" db="EMBL/GenBank/DDBJ databases">
        <title>Genome sequencing of strain DFW100M-13.</title>
        <authorList>
            <person name="Heo J."/>
            <person name="Kim S.-J."/>
            <person name="Kim J.-S."/>
            <person name="Hong S.-B."/>
            <person name="Kwon S.-W."/>
        </authorList>
    </citation>
    <scope>NUCLEOTIDE SEQUENCE [LARGE SCALE GENOMIC DNA]</scope>
    <source>
        <strain evidence="3 4">DFW100M-13</strain>
    </source>
</reference>
<keyword evidence="3" id="KW-0540">Nuclease</keyword>
<dbReference type="EMBL" id="CP035494">
    <property type="protein sequence ID" value="QAY58548.1"/>
    <property type="molecule type" value="Genomic_DNA"/>
</dbReference>
<sequence>MCYTRDMSSDAPFSPTPAQEPGSDGAFLQDLFEESEEHQYAANRREARRAELLADALAFARTHPWTYVDDNPTKPLEDPEAADLAERCAALEAGSRLCLSENTIRSVAATATVGRRSLPYLWRQIREGFASIRFADAAITHLPAFDAQSDPHLLEVFDRAVAEIAMHATIGSFRKKAERLARTLAPLPEERAHKLAMNERRVVLEEEPDQMAWLHIYTDATQAHAVFRTLTSHAKHCAKNMRDGRTRDQLRADLFSDIFFRRGDASLVKTKVFVTVPLDRLTPAAQATVRAHTPEREGCDLNREPLVAGERPIDASTARQILLDEGAFTRVITDPVTGVILDMDRRSRKVTKAQRAWLTLQHGTCTRDGCTRLAIDADVDHFCMYHGRRRGPTNIANLHPFCDPDHAIKDTTKVRHRRRSDRSVQQQFRSGHCTNQATRQRLRDIMPDDEPPPF</sequence>
<feature type="region of interest" description="Disordered" evidence="1">
    <location>
        <begin position="1"/>
        <end position="25"/>
    </location>
</feature>
<feature type="region of interest" description="Disordered" evidence="1">
    <location>
        <begin position="412"/>
        <end position="454"/>
    </location>
</feature>
<dbReference type="Proteomes" id="UP000293995">
    <property type="component" value="Chromosome"/>
</dbReference>
<evidence type="ECO:0000313" key="3">
    <source>
        <dbReference type="EMBL" id="QAY58548.1"/>
    </source>
</evidence>
<dbReference type="InterPro" id="IPR003870">
    <property type="entry name" value="DUF222"/>
</dbReference>
<evidence type="ECO:0000256" key="1">
    <source>
        <dbReference type="SAM" id="MobiDB-lite"/>
    </source>
</evidence>
<keyword evidence="3" id="KW-0378">Hydrolase</keyword>
<organism evidence="3 4">
    <name type="scientific">Microbacterium protaetiae</name>
    <dbReference type="NCBI Taxonomy" id="2509458"/>
    <lineage>
        <taxon>Bacteria</taxon>
        <taxon>Bacillati</taxon>
        <taxon>Actinomycetota</taxon>
        <taxon>Actinomycetes</taxon>
        <taxon>Micrococcales</taxon>
        <taxon>Microbacteriaceae</taxon>
        <taxon>Microbacterium</taxon>
    </lineage>
</organism>
<dbReference type="Pfam" id="PF02720">
    <property type="entry name" value="DUF222"/>
    <property type="match status" value="1"/>
</dbReference>
<feature type="domain" description="DUF222" evidence="2">
    <location>
        <begin position="77"/>
        <end position="358"/>
    </location>
</feature>
<gene>
    <name evidence="3" type="ORF">ET475_00030</name>
</gene>